<feature type="compositionally biased region" description="Basic and acidic residues" evidence="1">
    <location>
        <begin position="53"/>
        <end position="77"/>
    </location>
</feature>
<organism evidence="2 3">
    <name type="scientific">Diaphorina citri</name>
    <name type="common">Asian citrus psyllid</name>
    <dbReference type="NCBI Taxonomy" id="121845"/>
    <lineage>
        <taxon>Eukaryota</taxon>
        <taxon>Metazoa</taxon>
        <taxon>Ecdysozoa</taxon>
        <taxon>Arthropoda</taxon>
        <taxon>Hexapoda</taxon>
        <taxon>Insecta</taxon>
        <taxon>Pterygota</taxon>
        <taxon>Neoptera</taxon>
        <taxon>Paraneoptera</taxon>
        <taxon>Hemiptera</taxon>
        <taxon>Sternorrhyncha</taxon>
        <taxon>Psylloidea</taxon>
        <taxon>Psyllidae</taxon>
        <taxon>Diaphorininae</taxon>
        <taxon>Diaphorina</taxon>
    </lineage>
</organism>
<dbReference type="PaxDb" id="121845-A0A3Q0JQ84"/>
<proteinExistence type="predicted"/>
<evidence type="ECO:0000313" key="2">
    <source>
        <dbReference type="Proteomes" id="UP000079169"/>
    </source>
</evidence>
<protein>
    <submittedName>
        <fullName evidence="3">Uncharacterized protein LOC113473741</fullName>
    </submittedName>
</protein>
<keyword evidence="2" id="KW-1185">Reference proteome</keyword>
<accession>A0A3Q0JQ84</accession>
<dbReference type="KEGG" id="dci:113473741"/>
<dbReference type="RefSeq" id="XP_026689005.1">
    <property type="nucleotide sequence ID" value="XM_026833204.1"/>
</dbReference>
<reference evidence="3" key="1">
    <citation type="submission" date="2025-08" db="UniProtKB">
        <authorList>
            <consortium name="RefSeq"/>
        </authorList>
    </citation>
    <scope>IDENTIFICATION</scope>
</reference>
<feature type="compositionally biased region" description="Basic and acidic residues" evidence="1">
    <location>
        <begin position="1"/>
        <end position="23"/>
    </location>
</feature>
<feature type="non-terminal residue" evidence="3">
    <location>
        <position position="77"/>
    </location>
</feature>
<dbReference type="Proteomes" id="UP000079169">
    <property type="component" value="Unplaced"/>
</dbReference>
<gene>
    <name evidence="3" type="primary">LOC113473741</name>
</gene>
<dbReference type="GeneID" id="113473741"/>
<feature type="region of interest" description="Disordered" evidence="1">
    <location>
        <begin position="1"/>
        <end position="77"/>
    </location>
</feature>
<name>A0A3Q0JQ84_DIACI</name>
<evidence type="ECO:0000313" key="3">
    <source>
        <dbReference type="RefSeq" id="XP_026689005.1"/>
    </source>
</evidence>
<evidence type="ECO:0000256" key="1">
    <source>
        <dbReference type="SAM" id="MobiDB-lite"/>
    </source>
</evidence>
<dbReference type="AlphaFoldDB" id="A0A3Q0JQ84"/>
<sequence>MTSGHKQEKKTSSGPKSRKDVPKTKVPVDSSSDSESEELLRSISKKKTAGPKSKKDVISDPKLEKNRTPGPKSKQDK</sequence>